<sequence length="67" mass="7916">MAKVITRQGAMRFRWSEDQIRTSTMYQELSINPSTNPKPDKECAVDFLTVRVYRPKPLNYQLPTQRL</sequence>
<keyword evidence="2" id="KW-1185">Reference proteome</keyword>
<evidence type="ECO:0000313" key="1">
    <source>
        <dbReference type="EMBL" id="EDO04159.1"/>
    </source>
</evidence>
<dbReference type="KEGG" id="ssl:SS1G_06642"/>
<protein>
    <submittedName>
        <fullName evidence="1">Uncharacterized protein</fullName>
    </submittedName>
</protein>
<dbReference type="GeneID" id="5488251"/>
<dbReference type="RefSeq" id="XP_001592401.1">
    <property type="nucleotide sequence ID" value="XM_001592351.1"/>
</dbReference>
<organism evidence="1 2">
    <name type="scientific">Sclerotinia sclerotiorum (strain ATCC 18683 / 1980 / Ss-1)</name>
    <name type="common">White mold</name>
    <name type="synonym">Whetzelinia sclerotiorum</name>
    <dbReference type="NCBI Taxonomy" id="665079"/>
    <lineage>
        <taxon>Eukaryota</taxon>
        <taxon>Fungi</taxon>
        <taxon>Dikarya</taxon>
        <taxon>Ascomycota</taxon>
        <taxon>Pezizomycotina</taxon>
        <taxon>Leotiomycetes</taxon>
        <taxon>Helotiales</taxon>
        <taxon>Sclerotiniaceae</taxon>
        <taxon>Sclerotinia</taxon>
    </lineage>
</organism>
<dbReference type="EMBL" id="CH476628">
    <property type="protein sequence ID" value="EDO04159.1"/>
    <property type="molecule type" value="Genomic_DNA"/>
</dbReference>
<proteinExistence type="predicted"/>
<dbReference type="AlphaFoldDB" id="A7EMU3"/>
<name>A7EMU3_SCLS1</name>
<dbReference type="InParanoid" id="A7EMU3"/>
<dbReference type="Proteomes" id="UP000001312">
    <property type="component" value="Unassembled WGS sequence"/>
</dbReference>
<evidence type="ECO:0000313" key="2">
    <source>
        <dbReference type="Proteomes" id="UP000001312"/>
    </source>
</evidence>
<reference evidence="2" key="1">
    <citation type="journal article" date="2011" name="PLoS Genet.">
        <title>Genomic analysis of the necrotrophic fungal pathogens Sclerotinia sclerotiorum and Botrytis cinerea.</title>
        <authorList>
            <person name="Amselem J."/>
            <person name="Cuomo C.A."/>
            <person name="van Kan J.A."/>
            <person name="Viaud M."/>
            <person name="Benito E.P."/>
            <person name="Couloux A."/>
            <person name="Coutinho P.M."/>
            <person name="de Vries R.P."/>
            <person name="Dyer P.S."/>
            <person name="Fillinger S."/>
            <person name="Fournier E."/>
            <person name="Gout L."/>
            <person name="Hahn M."/>
            <person name="Kohn L."/>
            <person name="Lapalu N."/>
            <person name="Plummer K.M."/>
            <person name="Pradier J.M."/>
            <person name="Quevillon E."/>
            <person name="Sharon A."/>
            <person name="Simon A."/>
            <person name="ten Have A."/>
            <person name="Tudzynski B."/>
            <person name="Tudzynski P."/>
            <person name="Wincker P."/>
            <person name="Andrew M."/>
            <person name="Anthouard V."/>
            <person name="Beever R.E."/>
            <person name="Beffa R."/>
            <person name="Benoit I."/>
            <person name="Bouzid O."/>
            <person name="Brault B."/>
            <person name="Chen Z."/>
            <person name="Choquer M."/>
            <person name="Collemare J."/>
            <person name="Cotton P."/>
            <person name="Danchin E.G."/>
            <person name="Da Silva C."/>
            <person name="Gautier A."/>
            <person name="Giraud C."/>
            <person name="Giraud T."/>
            <person name="Gonzalez C."/>
            <person name="Grossetete S."/>
            <person name="Guldener U."/>
            <person name="Henrissat B."/>
            <person name="Howlett B.J."/>
            <person name="Kodira C."/>
            <person name="Kretschmer M."/>
            <person name="Lappartient A."/>
            <person name="Leroch M."/>
            <person name="Levis C."/>
            <person name="Mauceli E."/>
            <person name="Neuveglise C."/>
            <person name="Oeser B."/>
            <person name="Pearson M."/>
            <person name="Poulain J."/>
            <person name="Poussereau N."/>
            <person name="Quesneville H."/>
            <person name="Rascle C."/>
            <person name="Schumacher J."/>
            <person name="Segurens B."/>
            <person name="Sexton A."/>
            <person name="Silva E."/>
            <person name="Sirven C."/>
            <person name="Soanes D.M."/>
            <person name="Talbot N.J."/>
            <person name="Templeton M."/>
            <person name="Yandava C."/>
            <person name="Yarden O."/>
            <person name="Zeng Q."/>
            <person name="Rollins J.A."/>
            <person name="Lebrun M.H."/>
            <person name="Dickman M."/>
        </authorList>
    </citation>
    <scope>NUCLEOTIDE SEQUENCE [LARGE SCALE GENOMIC DNA]</scope>
    <source>
        <strain evidence="2">ATCC 18683 / 1980 / Ss-1</strain>
    </source>
</reference>
<accession>A7EMU3</accession>
<gene>
    <name evidence="1" type="ORF">SS1G_06642</name>
</gene>